<reference evidence="1 2" key="1">
    <citation type="submission" date="2024-04" db="EMBL/GenBank/DDBJ databases">
        <authorList>
            <person name="Fracassetti M."/>
        </authorList>
    </citation>
    <scope>NUCLEOTIDE SEQUENCE [LARGE SCALE GENOMIC DNA]</scope>
</reference>
<sequence>MTSDKSSPHSPPRFYLFSATTLSLLCCYSLPPLCLVLSQNNLQITVVTNPLISDFLAASTACSACLPLVPGTISLPSDSCSLVRIHIRRPPPFPLSGSCLSGFALCFDLRLSSPPLLTALCSASTSNQLWMDFACRRAPLLNRCGVSVNEKMVE</sequence>
<dbReference type="Proteomes" id="UP001497516">
    <property type="component" value="Chromosome 9"/>
</dbReference>
<dbReference type="AlphaFoldDB" id="A0AAV2GK17"/>
<keyword evidence="2" id="KW-1185">Reference proteome</keyword>
<evidence type="ECO:0000313" key="2">
    <source>
        <dbReference type="Proteomes" id="UP001497516"/>
    </source>
</evidence>
<name>A0AAV2GK17_9ROSI</name>
<dbReference type="EMBL" id="OZ034822">
    <property type="protein sequence ID" value="CAL1410484.1"/>
    <property type="molecule type" value="Genomic_DNA"/>
</dbReference>
<accession>A0AAV2GK17</accession>
<proteinExistence type="predicted"/>
<organism evidence="1 2">
    <name type="scientific">Linum trigynum</name>
    <dbReference type="NCBI Taxonomy" id="586398"/>
    <lineage>
        <taxon>Eukaryota</taxon>
        <taxon>Viridiplantae</taxon>
        <taxon>Streptophyta</taxon>
        <taxon>Embryophyta</taxon>
        <taxon>Tracheophyta</taxon>
        <taxon>Spermatophyta</taxon>
        <taxon>Magnoliopsida</taxon>
        <taxon>eudicotyledons</taxon>
        <taxon>Gunneridae</taxon>
        <taxon>Pentapetalae</taxon>
        <taxon>rosids</taxon>
        <taxon>fabids</taxon>
        <taxon>Malpighiales</taxon>
        <taxon>Linaceae</taxon>
        <taxon>Linum</taxon>
    </lineage>
</organism>
<gene>
    <name evidence="1" type="ORF">LTRI10_LOCUS49904</name>
</gene>
<evidence type="ECO:0000313" key="1">
    <source>
        <dbReference type="EMBL" id="CAL1410484.1"/>
    </source>
</evidence>
<protein>
    <submittedName>
        <fullName evidence="1">Uncharacterized protein</fullName>
    </submittedName>
</protein>